<dbReference type="Proteomes" id="UP001154322">
    <property type="component" value="Unassembled WGS sequence"/>
</dbReference>
<dbReference type="EMBL" id="CALYLO010000004">
    <property type="protein sequence ID" value="CAH8246309.1"/>
    <property type="molecule type" value="Genomic_DNA"/>
</dbReference>
<comment type="caution">
    <text evidence="1">The sequence shown here is derived from an EMBL/GenBank/DDBJ whole genome shotgun (WGS) entry which is preliminary data.</text>
</comment>
<name>A0ABN8U7F0_9BACL</name>
<keyword evidence="2" id="KW-1185">Reference proteome</keyword>
<proteinExistence type="predicted"/>
<gene>
    <name evidence="1" type="ORF">WJ0W_003544</name>
</gene>
<protein>
    <submittedName>
        <fullName evidence="1">Uncharacterized protein</fullName>
    </submittedName>
</protein>
<organism evidence="1 2">
    <name type="scientific">Paenibacillus melissococcoides</name>
    <dbReference type="NCBI Taxonomy" id="2912268"/>
    <lineage>
        <taxon>Bacteria</taxon>
        <taxon>Bacillati</taxon>
        <taxon>Bacillota</taxon>
        <taxon>Bacilli</taxon>
        <taxon>Bacillales</taxon>
        <taxon>Paenibacillaceae</taxon>
        <taxon>Paenibacillus</taxon>
    </lineage>
</organism>
<evidence type="ECO:0000313" key="2">
    <source>
        <dbReference type="Proteomes" id="UP001154322"/>
    </source>
</evidence>
<accession>A0ABN8U7F0</accession>
<reference evidence="1" key="1">
    <citation type="submission" date="2022-06" db="EMBL/GenBank/DDBJ databases">
        <authorList>
            <person name="Dietemann V."/>
            <person name="Ory F."/>
            <person name="Dainat B."/>
            <person name="Oberhansli S."/>
        </authorList>
    </citation>
    <scope>NUCLEOTIDE SEQUENCE</scope>
    <source>
        <strain evidence="1">Ena-SAMPLE-TAB-26-04-2022-14:26:32:270-5432</strain>
    </source>
</reference>
<evidence type="ECO:0000313" key="1">
    <source>
        <dbReference type="EMBL" id="CAH8246309.1"/>
    </source>
</evidence>
<sequence length="63" mass="6718">MEELRKAICLLAKLQNNTTGASTAAALSDIAWFLQHDLTELIDLLLQAESEMAAVGAATNSTQ</sequence>
<dbReference type="RefSeq" id="WP_213430858.1">
    <property type="nucleotide sequence ID" value="NZ_AP031286.1"/>
</dbReference>